<sequence length="100" mass="11461">MILDQEKLDDFIFTLILVKVRIKALIVLSFEVEGFALIDVTSGAFSFKGCFSAFVEYETWVKRQGIYAFVTIVDGVPHSEQLRKDLILMVQNQLEGDEKR</sequence>
<name>A0ABD1NJH3_9FABA</name>
<dbReference type="AlphaFoldDB" id="A0ABD1NJH3"/>
<keyword evidence="2" id="KW-1185">Reference proteome</keyword>
<organism evidence="1 2">
    <name type="scientific">Flemingia macrophylla</name>
    <dbReference type="NCBI Taxonomy" id="520843"/>
    <lineage>
        <taxon>Eukaryota</taxon>
        <taxon>Viridiplantae</taxon>
        <taxon>Streptophyta</taxon>
        <taxon>Embryophyta</taxon>
        <taxon>Tracheophyta</taxon>
        <taxon>Spermatophyta</taxon>
        <taxon>Magnoliopsida</taxon>
        <taxon>eudicotyledons</taxon>
        <taxon>Gunneridae</taxon>
        <taxon>Pentapetalae</taxon>
        <taxon>rosids</taxon>
        <taxon>fabids</taxon>
        <taxon>Fabales</taxon>
        <taxon>Fabaceae</taxon>
        <taxon>Papilionoideae</taxon>
        <taxon>50 kb inversion clade</taxon>
        <taxon>NPAAA clade</taxon>
        <taxon>indigoferoid/millettioid clade</taxon>
        <taxon>Phaseoleae</taxon>
        <taxon>Flemingia</taxon>
    </lineage>
</organism>
<comment type="caution">
    <text evidence="1">The sequence shown here is derived from an EMBL/GenBank/DDBJ whole genome shotgun (WGS) entry which is preliminary data.</text>
</comment>
<reference evidence="1 2" key="1">
    <citation type="submission" date="2024-08" db="EMBL/GenBank/DDBJ databases">
        <title>Insights into the chromosomal genome structure of Flemingia macrophylla.</title>
        <authorList>
            <person name="Ding Y."/>
            <person name="Zhao Y."/>
            <person name="Bi W."/>
            <person name="Wu M."/>
            <person name="Zhao G."/>
            <person name="Gong Y."/>
            <person name="Li W."/>
            <person name="Zhang P."/>
        </authorList>
    </citation>
    <scope>NUCLEOTIDE SEQUENCE [LARGE SCALE GENOMIC DNA]</scope>
    <source>
        <strain evidence="1">DYQJB</strain>
        <tissue evidence="1">Leaf</tissue>
    </source>
</reference>
<evidence type="ECO:0000313" key="2">
    <source>
        <dbReference type="Proteomes" id="UP001603857"/>
    </source>
</evidence>
<dbReference type="EMBL" id="JBGMDY010000001">
    <property type="protein sequence ID" value="KAL2348277.1"/>
    <property type="molecule type" value="Genomic_DNA"/>
</dbReference>
<dbReference type="Proteomes" id="UP001603857">
    <property type="component" value="Unassembled WGS sequence"/>
</dbReference>
<proteinExistence type="predicted"/>
<evidence type="ECO:0000313" key="1">
    <source>
        <dbReference type="EMBL" id="KAL2348277.1"/>
    </source>
</evidence>
<protein>
    <submittedName>
        <fullName evidence="1">Uncharacterized protein</fullName>
    </submittedName>
</protein>
<accession>A0ABD1NJH3</accession>
<gene>
    <name evidence="1" type="ORF">Fmac_002277</name>
</gene>